<dbReference type="EMBL" id="FMVJ01000013">
    <property type="protein sequence ID" value="SCZ06203.1"/>
    <property type="molecule type" value="Genomic_DNA"/>
</dbReference>
<proteinExistence type="predicted"/>
<organism evidence="1 2">
    <name type="scientific">Microvirga guangxiensis</name>
    <dbReference type="NCBI Taxonomy" id="549386"/>
    <lineage>
        <taxon>Bacteria</taxon>
        <taxon>Pseudomonadati</taxon>
        <taxon>Pseudomonadota</taxon>
        <taxon>Alphaproteobacteria</taxon>
        <taxon>Hyphomicrobiales</taxon>
        <taxon>Methylobacteriaceae</taxon>
        <taxon>Microvirga</taxon>
    </lineage>
</organism>
<protein>
    <recommendedName>
        <fullName evidence="3">Transposase</fullName>
    </recommendedName>
</protein>
<evidence type="ECO:0000313" key="1">
    <source>
        <dbReference type="EMBL" id="SCZ06203.1"/>
    </source>
</evidence>
<dbReference type="Proteomes" id="UP000199569">
    <property type="component" value="Unassembled WGS sequence"/>
</dbReference>
<gene>
    <name evidence="1" type="ORF">SAMN02927923_03777</name>
</gene>
<dbReference type="AlphaFoldDB" id="A0A1G5KZS6"/>
<accession>A0A1G5KZS6</accession>
<dbReference type="STRING" id="549386.SAMN02927923_03777"/>
<evidence type="ECO:0000313" key="2">
    <source>
        <dbReference type="Proteomes" id="UP000199569"/>
    </source>
</evidence>
<name>A0A1G5KZS6_9HYPH</name>
<reference evidence="1 2" key="1">
    <citation type="submission" date="2016-10" db="EMBL/GenBank/DDBJ databases">
        <authorList>
            <person name="de Groot N.N."/>
        </authorList>
    </citation>
    <scope>NUCLEOTIDE SEQUENCE [LARGE SCALE GENOMIC DNA]</scope>
    <source>
        <strain evidence="1 2">CGMCC 1.7666</strain>
    </source>
</reference>
<keyword evidence="2" id="KW-1185">Reference proteome</keyword>
<evidence type="ECO:0008006" key="3">
    <source>
        <dbReference type="Google" id="ProtNLM"/>
    </source>
</evidence>
<sequence length="44" mass="5443">MIERSISIDHATIGRWIVRYSPELLERFNRHKRPVSREWYVDET</sequence>